<dbReference type="HOGENOM" id="CLU_953331_0_0_1"/>
<evidence type="ECO:0000256" key="1">
    <source>
        <dbReference type="SAM" id="MobiDB-lite"/>
    </source>
</evidence>
<feature type="domain" description="Beta-glucuronidase C-terminal" evidence="2">
    <location>
        <begin position="125"/>
        <end position="233"/>
    </location>
</feature>
<dbReference type="Proteomes" id="UP000053593">
    <property type="component" value="Unassembled WGS sequence"/>
</dbReference>
<dbReference type="Pfam" id="PF16862">
    <property type="entry name" value="Glyco_hydro_79C"/>
    <property type="match status" value="1"/>
</dbReference>
<gene>
    <name evidence="3" type="ORF">GYMLUDRAFT_262175</name>
</gene>
<reference evidence="3 4" key="1">
    <citation type="submission" date="2014-04" db="EMBL/GenBank/DDBJ databases">
        <title>Evolutionary Origins and Diversification of the Mycorrhizal Mutualists.</title>
        <authorList>
            <consortium name="DOE Joint Genome Institute"/>
            <consortium name="Mycorrhizal Genomics Consortium"/>
            <person name="Kohler A."/>
            <person name="Kuo A."/>
            <person name="Nagy L.G."/>
            <person name="Floudas D."/>
            <person name="Copeland A."/>
            <person name="Barry K.W."/>
            <person name="Cichocki N."/>
            <person name="Veneault-Fourrey C."/>
            <person name="LaButti K."/>
            <person name="Lindquist E.A."/>
            <person name="Lipzen A."/>
            <person name="Lundell T."/>
            <person name="Morin E."/>
            <person name="Murat C."/>
            <person name="Riley R."/>
            <person name="Ohm R."/>
            <person name="Sun H."/>
            <person name="Tunlid A."/>
            <person name="Henrissat B."/>
            <person name="Grigoriev I.V."/>
            <person name="Hibbett D.S."/>
            <person name="Martin F."/>
        </authorList>
    </citation>
    <scope>NUCLEOTIDE SEQUENCE [LARGE SCALE GENOMIC DNA]</scope>
    <source>
        <strain evidence="3 4">FD-317 M1</strain>
    </source>
</reference>
<evidence type="ECO:0000313" key="4">
    <source>
        <dbReference type="Proteomes" id="UP000053593"/>
    </source>
</evidence>
<dbReference type="AlphaFoldDB" id="A0A0D0CKT1"/>
<dbReference type="OrthoDB" id="2796951at2759"/>
<protein>
    <submittedName>
        <fullName evidence="3">Unplaced genomic scaffold GYMLUscaffold_33, whole genome shotgun sequence</fullName>
    </submittedName>
</protein>
<proteinExistence type="predicted"/>
<name>A0A0D0CKT1_9AGAR</name>
<keyword evidence="4" id="KW-1185">Reference proteome</keyword>
<organism evidence="3 4">
    <name type="scientific">Collybiopsis luxurians FD-317 M1</name>
    <dbReference type="NCBI Taxonomy" id="944289"/>
    <lineage>
        <taxon>Eukaryota</taxon>
        <taxon>Fungi</taxon>
        <taxon>Dikarya</taxon>
        <taxon>Basidiomycota</taxon>
        <taxon>Agaricomycotina</taxon>
        <taxon>Agaricomycetes</taxon>
        <taxon>Agaricomycetidae</taxon>
        <taxon>Agaricales</taxon>
        <taxon>Marasmiineae</taxon>
        <taxon>Omphalotaceae</taxon>
        <taxon>Collybiopsis</taxon>
        <taxon>Collybiopsis luxurians</taxon>
    </lineage>
</organism>
<evidence type="ECO:0000313" key="3">
    <source>
        <dbReference type="EMBL" id="KIK59062.1"/>
    </source>
</evidence>
<feature type="compositionally biased region" description="Polar residues" evidence="1">
    <location>
        <begin position="68"/>
        <end position="86"/>
    </location>
</feature>
<dbReference type="EMBL" id="KN834781">
    <property type="protein sequence ID" value="KIK59062.1"/>
    <property type="molecule type" value="Genomic_DNA"/>
</dbReference>
<feature type="region of interest" description="Disordered" evidence="1">
    <location>
        <begin position="68"/>
        <end position="96"/>
    </location>
</feature>
<evidence type="ECO:0000259" key="2">
    <source>
        <dbReference type="Pfam" id="PF16862"/>
    </source>
</evidence>
<sequence>MKSDSNIQNPNCLIAPNLATVWLFYLHVEQAGKHTYPSKYSTDNRAAQFGRGTLHDPQTEFPNYLNHTSGQSIKNRTSTPPSSRNPNLLRMPPSTNQSTFHQWTIGPVYYSTLMILAETLGTSNQSQILDLALFNNITDPSGASDYTASIAIGGGQTGISNVTPGQVKYLLAPSVSEKSNINVHGLSLHNIQTFGDRFVSNGRQIGTESIRTITCSTSANTCSFKVPAPGFALVFLTDDALSDSGGDGDQTTMTFPPTAYTKLHNAATSNGDQGGRLGSTSKGSANGGVRMGE</sequence>
<feature type="region of interest" description="Disordered" evidence="1">
    <location>
        <begin position="264"/>
        <end position="293"/>
    </location>
</feature>
<dbReference type="InterPro" id="IPR031728">
    <property type="entry name" value="GlcAase_C"/>
</dbReference>
<accession>A0A0D0CKT1</accession>